<evidence type="ECO:0000256" key="1">
    <source>
        <dbReference type="ARBA" id="ARBA00022490"/>
    </source>
</evidence>
<dbReference type="OrthoDB" id="15082at2759"/>
<dbReference type="EMBL" id="CAJFCW020000003">
    <property type="protein sequence ID" value="CAG9102022.1"/>
    <property type="molecule type" value="Genomic_DNA"/>
</dbReference>
<evidence type="ECO:0000313" key="6">
    <source>
        <dbReference type="Proteomes" id="UP000614601"/>
    </source>
</evidence>
<dbReference type="Proteomes" id="UP000783686">
    <property type="component" value="Unassembled WGS sequence"/>
</dbReference>
<comment type="function">
    <text evidence="4">Component of the eukaryotic translation initiation factor 3 (eIF-3) complex, which is involved in protein synthesis of a specialized repertoire of mRNAs and, together with other initiation factors, stimulates binding of mRNA and methionyl-tRNAi to the 40S ribosome. The eIF-3 complex specifically targets and initiates translation of a subset of mRNAs involved in cell proliferation.</text>
</comment>
<dbReference type="GO" id="GO:0016282">
    <property type="term" value="C:eukaryotic 43S preinitiation complex"/>
    <property type="evidence" value="ECO:0007669"/>
    <property type="project" value="UniProtKB-UniRule"/>
</dbReference>
<dbReference type="EMBL" id="CAJFDH010000003">
    <property type="protein sequence ID" value="CAD5214069.1"/>
    <property type="molecule type" value="Genomic_DNA"/>
</dbReference>
<proteinExistence type="inferred from homology"/>
<organism evidence="5 6">
    <name type="scientific">Bursaphelenchus okinawaensis</name>
    <dbReference type="NCBI Taxonomy" id="465554"/>
    <lineage>
        <taxon>Eukaryota</taxon>
        <taxon>Metazoa</taxon>
        <taxon>Ecdysozoa</taxon>
        <taxon>Nematoda</taxon>
        <taxon>Chromadorea</taxon>
        <taxon>Rhabditida</taxon>
        <taxon>Tylenchina</taxon>
        <taxon>Tylenchomorpha</taxon>
        <taxon>Aphelenchoidea</taxon>
        <taxon>Aphelenchoididae</taxon>
        <taxon>Bursaphelenchus</taxon>
    </lineage>
</organism>
<sequence>MDSDNSSDELVVSNPHDIQEEVLHFLIYLHRIIQEKQVDEVYELYKHFFGDQSDRFFAERTWPDAKKLDDTNNFDHLFIVLYKELYYRDLYQRSRRGPSLQHRYESYLNYQELFSELLCGKDQPTDIILPNVWLWNIIDEFVYQFQAFCLYRTNPTKRTADDNEEMSEFEELENVWNIYPVLNILYSLLDKSQVNEQLKAIREGRNPDDVADEFGRSPLYFKLGYFALIGLLRMHVLLGDYHQALRTVENLEFDPKGLYNAVPSCYVTLHYFVGFSHMMMRNYGEATKIFVNCLLYIQRTQNLQPQNQQQNAKKPTKYDVIAKTHEQLYYLLAICLCLQPQRIDEAIQTQLMDRLGERVLRMSNGEIDEFRTCFMQGAPKTLSPTTTVYDGSNVASEPLIRQCNVFLEGIESQVCLPVLRGYLKLYTSLPVAKLASFMDIGENELDTFVGKLLTFKLIVNELGKDTRDRAEQKDNDDDDTILDLDFFVDNEMIVVAESKVDRRITEHYINHASRLSDYDRVVECIINSTNTRILQNYRVYGNFETARTLKALDSSAFECLSSSATKELILIRNLAKPLVSYLLADDSKGSHTQQIRQSLETCKISHKYQTTCPPATVTDGLTSLFILLDLSAKYNVYDSNYKMQCNSDVLSYVNPKVYEKSFVWGKDNITNTNKLC</sequence>
<dbReference type="GO" id="GO:0001732">
    <property type="term" value="P:formation of cytoplasmic translation initiation complex"/>
    <property type="evidence" value="ECO:0007669"/>
    <property type="project" value="UniProtKB-UniRule"/>
</dbReference>
<evidence type="ECO:0000256" key="3">
    <source>
        <dbReference type="ARBA" id="ARBA00022917"/>
    </source>
</evidence>
<dbReference type="GO" id="GO:0005852">
    <property type="term" value="C:eukaryotic translation initiation factor 3 complex"/>
    <property type="evidence" value="ECO:0007669"/>
    <property type="project" value="UniProtKB-UniRule"/>
</dbReference>
<comment type="caution">
    <text evidence="5">The sequence shown here is derived from an EMBL/GenBank/DDBJ whole genome shotgun (WGS) entry which is preliminary data.</text>
</comment>
<dbReference type="InterPro" id="IPR019382">
    <property type="entry name" value="eIF3l"/>
</dbReference>
<dbReference type="Pfam" id="PF10255">
    <property type="entry name" value="Paf67"/>
    <property type="match status" value="1"/>
</dbReference>
<reference evidence="5" key="1">
    <citation type="submission" date="2020-09" db="EMBL/GenBank/DDBJ databases">
        <authorList>
            <person name="Kikuchi T."/>
        </authorList>
    </citation>
    <scope>NUCLEOTIDE SEQUENCE</scope>
    <source>
        <strain evidence="5">SH1</strain>
    </source>
</reference>
<comment type="similarity">
    <text evidence="4">Belongs to the eIF-3 subunit L family.</text>
</comment>
<dbReference type="HAMAP" id="MF_03011">
    <property type="entry name" value="eIF3l"/>
    <property type="match status" value="1"/>
</dbReference>
<dbReference type="GO" id="GO:0033290">
    <property type="term" value="C:eukaryotic 48S preinitiation complex"/>
    <property type="evidence" value="ECO:0007669"/>
    <property type="project" value="UniProtKB-UniRule"/>
</dbReference>
<keyword evidence="3 4" id="KW-0648">Protein biosynthesis</keyword>
<dbReference type="PANTHER" id="PTHR13242">
    <property type="entry name" value="EUKARYOTIC TRANSLATION INITIATION FACTOR 3"/>
    <property type="match status" value="1"/>
</dbReference>
<evidence type="ECO:0000256" key="4">
    <source>
        <dbReference type="HAMAP-Rule" id="MF_03011"/>
    </source>
</evidence>
<keyword evidence="6" id="KW-1185">Reference proteome</keyword>
<protein>
    <recommendedName>
        <fullName evidence="4">Eukaryotic translation initiation factor 3 subunit L</fullName>
        <shortName evidence="4">eIF3l</shortName>
    </recommendedName>
</protein>
<name>A0A811KGU8_9BILA</name>
<dbReference type="AlphaFoldDB" id="A0A811KGU8"/>
<dbReference type="Proteomes" id="UP000614601">
    <property type="component" value="Unassembled WGS sequence"/>
</dbReference>
<comment type="subunit">
    <text evidence="4">Component of the eukaryotic translation initiation factor 3 (eIF-3) complex.</text>
</comment>
<dbReference type="GO" id="GO:0003743">
    <property type="term" value="F:translation initiation factor activity"/>
    <property type="evidence" value="ECO:0007669"/>
    <property type="project" value="UniProtKB-UniRule"/>
</dbReference>
<comment type="subcellular location">
    <subcellularLocation>
        <location evidence="4">Cytoplasm</location>
    </subcellularLocation>
</comment>
<accession>A0A811KGU8</accession>
<evidence type="ECO:0000256" key="2">
    <source>
        <dbReference type="ARBA" id="ARBA00022540"/>
    </source>
</evidence>
<dbReference type="PANTHER" id="PTHR13242:SF0">
    <property type="entry name" value="EUKARYOTIC TRANSLATION INITIATION FACTOR 3 SUBUNIT L"/>
    <property type="match status" value="1"/>
</dbReference>
<gene>
    <name evidence="5" type="ORF">BOKJ2_LOCUS5408</name>
</gene>
<evidence type="ECO:0000313" key="5">
    <source>
        <dbReference type="EMBL" id="CAD5214069.1"/>
    </source>
</evidence>
<keyword evidence="1 4" id="KW-0963">Cytoplasm</keyword>
<keyword evidence="2 4" id="KW-0396">Initiation factor</keyword>